<dbReference type="FunFam" id="3.30.2020.30:FF:000002">
    <property type="entry name" value="Putative gamma-butyrobetaine dioxygenase"/>
    <property type="match status" value="1"/>
</dbReference>
<dbReference type="PANTHER" id="PTHR10696:SF25">
    <property type="entry name" value="OXIDOREDUCTASE AIM17-RELATED"/>
    <property type="match status" value="1"/>
</dbReference>
<dbReference type="SUPFAM" id="SSF51197">
    <property type="entry name" value="Clavaminate synthase-like"/>
    <property type="match status" value="1"/>
</dbReference>
<evidence type="ECO:0000256" key="6">
    <source>
        <dbReference type="ARBA" id="ARBA00023002"/>
    </source>
</evidence>
<dbReference type="AlphaFoldDB" id="A0A1N7L5V2"/>
<dbReference type="InterPro" id="IPR038492">
    <property type="entry name" value="GBBH-like_N_sf"/>
</dbReference>
<dbReference type="Proteomes" id="UP000185999">
    <property type="component" value="Unassembled WGS sequence"/>
</dbReference>
<feature type="domain" description="Gamma-butyrobetaine hydroxylase-like N-terminal" evidence="9">
    <location>
        <begin position="27"/>
        <end position="104"/>
    </location>
</feature>
<dbReference type="GO" id="GO:0046872">
    <property type="term" value="F:metal ion binding"/>
    <property type="evidence" value="ECO:0007669"/>
    <property type="project" value="UniProtKB-KW"/>
</dbReference>
<dbReference type="Gene3D" id="3.30.2020.30">
    <property type="match status" value="1"/>
</dbReference>
<dbReference type="InterPro" id="IPR003819">
    <property type="entry name" value="TauD/TfdA-like"/>
</dbReference>
<dbReference type="CDD" id="cd00250">
    <property type="entry name" value="CAS_like"/>
    <property type="match status" value="1"/>
</dbReference>
<comment type="cofactor">
    <cofactor evidence="1">
        <name>Fe(2+)</name>
        <dbReference type="ChEBI" id="CHEBI:29033"/>
    </cofactor>
</comment>
<proteinExistence type="inferred from homology"/>
<dbReference type="RefSeq" id="WP_054340597.1">
    <property type="nucleotide sequence ID" value="NZ_FTOE01000003.1"/>
</dbReference>
<comment type="similarity">
    <text evidence="3">Belongs to the gamma-BBH/TMLD family.</text>
</comment>
<dbReference type="FunFam" id="3.60.130.10:FF:000001">
    <property type="entry name" value="Trimethyllysine dioxygenase, mitochondrial"/>
    <property type="match status" value="1"/>
</dbReference>
<dbReference type="InterPro" id="IPR042098">
    <property type="entry name" value="TauD-like_sf"/>
</dbReference>
<dbReference type="GO" id="GO:0016706">
    <property type="term" value="F:2-oxoglutarate-dependent dioxygenase activity"/>
    <property type="evidence" value="ECO:0007669"/>
    <property type="project" value="UniProtKB-ARBA"/>
</dbReference>
<dbReference type="PANTHER" id="PTHR10696">
    <property type="entry name" value="GAMMA-BUTYROBETAINE HYDROXYLASE-RELATED"/>
    <property type="match status" value="1"/>
</dbReference>
<evidence type="ECO:0000256" key="3">
    <source>
        <dbReference type="ARBA" id="ARBA00008654"/>
    </source>
</evidence>
<dbReference type="InterPro" id="IPR050411">
    <property type="entry name" value="AlphaKG_dependent_hydroxylases"/>
</dbReference>
<accession>A0A1N7L5V2</accession>
<name>A0A1N7L5V2_9GAMM</name>
<dbReference type="InterPro" id="IPR010376">
    <property type="entry name" value="GBBH-like_N"/>
</dbReference>
<evidence type="ECO:0000256" key="5">
    <source>
        <dbReference type="ARBA" id="ARBA00022964"/>
    </source>
</evidence>
<keyword evidence="11" id="KW-1185">Reference proteome</keyword>
<gene>
    <name evidence="10" type="ORF">SAMN05421760_103257</name>
</gene>
<evidence type="ECO:0000259" key="8">
    <source>
        <dbReference type="Pfam" id="PF02668"/>
    </source>
</evidence>
<evidence type="ECO:0000256" key="4">
    <source>
        <dbReference type="ARBA" id="ARBA00022723"/>
    </source>
</evidence>
<evidence type="ECO:0000256" key="7">
    <source>
        <dbReference type="ARBA" id="ARBA00023004"/>
    </source>
</evidence>
<evidence type="ECO:0000259" key="9">
    <source>
        <dbReference type="Pfam" id="PF06155"/>
    </source>
</evidence>
<dbReference type="Pfam" id="PF06155">
    <property type="entry name" value="GBBH-like_N"/>
    <property type="match status" value="1"/>
</dbReference>
<dbReference type="OrthoDB" id="979809at2"/>
<keyword evidence="7" id="KW-0408">Iron</keyword>
<reference evidence="11" key="1">
    <citation type="submission" date="2017-01" db="EMBL/GenBank/DDBJ databases">
        <authorList>
            <person name="Varghese N."/>
            <person name="Submissions S."/>
        </authorList>
    </citation>
    <scope>NUCLEOTIDE SEQUENCE [LARGE SCALE GENOMIC DNA]</scope>
    <source>
        <strain evidence="11">DSM 22306</strain>
    </source>
</reference>
<dbReference type="EMBL" id="FTOE01000003">
    <property type="protein sequence ID" value="SIS69218.1"/>
    <property type="molecule type" value="Genomic_DNA"/>
</dbReference>
<dbReference type="STRING" id="619304.SAMN05421760_103257"/>
<evidence type="ECO:0000313" key="10">
    <source>
        <dbReference type="EMBL" id="SIS69218.1"/>
    </source>
</evidence>
<keyword evidence="4" id="KW-0479">Metal-binding</keyword>
<sequence>MNPLTAHTEIASFTPYPIHHHPVRIQLGQESLTVVWDHGHQSEYHYLWLRDNCHCAECVSSLTREQVFEICDVPLTIKPLNAYISDDHRIIIEWDYAQHTSQFHPGWLLSHCYSDVALQEKKWLPEIWDKARISDELPSTCCDSIMQNDAQLLTWLRELRDYGLALVTNVDTSPNSLIKVANRISFIRETNFGTIFNVEAKADANSTAYTDLRLPLHTDLPTRELQPGLQFLHCLVNDATGGESILVDGFKIADYMRENHPQEFHSLSTIPMSFYNKDKNSDYRCRGTAIVTDSNAEVVEVRLANFLRGPIDVPSHQTMALYTAYRCFIQLTREAKFQFFHRLNAGDLIVFDNRRVLHARNAFDLKTGMRHLQGCYIDRDELLSRIRVLERNTIIDQ</sequence>
<evidence type="ECO:0000256" key="1">
    <source>
        <dbReference type="ARBA" id="ARBA00001954"/>
    </source>
</evidence>
<feature type="domain" description="TauD/TfdA-like" evidence="8">
    <location>
        <begin position="146"/>
        <end position="376"/>
    </location>
</feature>
<organism evidence="10 11">
    <name type="scientific">Neptunomonas antarctica</name>
    <dbReference type="NCBI Taxonomy" id="619304"/>
    <lineage>
        <taxon>Bacteria</taxon>
        <taxon>Pseudomonadati</taxon>
        <taxon>Pseudomonadota</taxon>
        <taxon>Gammaproteobacteria</taxon>
        <taxon>Oceanospirillales</taxon>
        <taxon>Oceanospirillaceae</taxon>
        <taxon>Neptunomonas</taxon>
    </lineage>
</organism>
<evidence type="ECO:0000256" key="2">
    <source>
        <dbReference type="ARBA" id="ARBA00001961"/>
    </source>
</evidence>
<keyword evidence="5 10" id="KW-0223">Dioxygenase</keyword>
<comment type="cofactor">
    <cofactor evidence="2">
        <name>L-ascorbate</name>
        <dbReference type="ChEBI" id="CHEBI:38290"/>
    </cofactor>
</comment>
<dbReference type="Gene3D" id="3.60.130.10">
    <property type="entry name" value="Clavaminate synthase-like"/>
    <property type="match status" value="1"/>
</dbReference>
<dbReference type="Pfam" id="PF02668">
    <property type="entry name" value="TauD"/>
    <property type="match status" value="1"/>
</dbReference>
<protein>
    <submittedName>
        <fullName evidence="10">Gamma-butyrobetaine dioxygenase</fullName>
    </submittedName>
</protein>
<keyword evidence="6" id="KW-0560">Oxidoreductase</keyword>
<dbReference type="GO" id="GO:0045329">
    <property type="term" value="P:carnitine biosynthetic process"/>
    <property type="evidence" value="ECO:0007669"/>
    <property type="project" value="TreeGrafter"/>
</dbReference>
<evidence type="ECO:0000313" key="11">
    <source>
        <dbReference type="Proteomes" id="UP000185999"/>
    </source>
</evidence>